<reference evidence="1 2" key="1">
    <citation type="submission" date="2011-01" db="EMBL/GenBank/DDBJ databases">
        <authorList>
            <person name="Muzny D."/>
            <person name="Qin X."/>
            <person name="Deng J."/>
            <person name="Jiang H."/>
            <person name="Liu Y."/>
            <person name="Qu J."/>
            <person name="Song X.-Z."/>
            <person name="Zhang L."/>
            <person name="Thornton R."/>
            <person name="Coyle M."/>
            <person name="Francisco L."/>
            <person name="Jackson L."/>
            <person name="Javaid M."/>
            <person name="Korchina V."/>
            <person name="Kovar C."/>
            <person name="Mata R."/>
            <person name="Mathew T."/>
            <person name="Ngo R."/>
            <person name="Nguyen L."/>
            <person name="Nguyen N."/>
            <person name="Okwuonu G."/>
            <person name="Ongeri F."/>
            <person name="Pham C."/>
            <person name="Simmons D."/>
            <person name="Wilczek-Boney K."/>
            <person name="Hale W."/>
            <person name="Jakkamsetti A."/>
            <person name="Pham P."/>
            <person name="Ruth R."/>
            <person name="San Lucas F."/>
            <person name="Warren J."/>
            <person name="Zhang J."/>
            <person name="Zhao Z."/>
            <person name="Zhou C."/>
            <person name="Zhu D."/>
            <person name="Lee S."/>
            <person name="Bess C."/>
            <person name="Blankenburg K."/>
            <person name="Forbes L."/>
            <person name="Fu Q."/>
            <person name="Gubbala S."/>
            <person name="Hirani K."/>
            <person name="Jayaseelan J.C."/>
            <person name="Lara F."/>
            <person name="Munidasa M."/>
            <person name="Palculict T."/>
            <person name="Patil S."/>
            <person name="Pu L.-L."/>
            <person name="Saada N."/>
            <person name="Tang L."/>
            <person name="Weissenberger G."/>
            <person name="Zhu Y."/>
            <person name="Hemphill L."/>
            <person name="Shang Y."/>
            <person name="Youmans B."/>
            <person name="Ayvaz T."/>
            <person name="Ross M."/>
            <person name="Santibanez J."/>
            <person name="Aqrawi P."/>
            <person name="Gross S."/>
            <person name="Joshi V."/>
            <person name="Fowler G."/>
            <person name="Nazareth L."/>
            <person name="Reid J."/>
            <person name="Worley K."/>
            <person name="Petrosino J."/>
            <person name="Highlander S."/>
            <person name="Gibbs R."/>
        </authorList>
    </citation>
    <scope>NUCLEOTIDE SEQUENCE [LARGE SCALE GENOMIC DNA]</scope>
    <source>
        <strain evidence="1 2">ATCC 33394</strain>
    </source>
</reference>
<evidence type="ECO:0000313" key="2">
    <source>
        <dbReference type="Proteomes" id="UP000004088"/>
    </source>
</evidence>
<dbReference type="Proteomes" id="UP000004088">
    <property type="component" value="Unassembled WGS sequence"/>
</dbReference>
<evidence type="ECO:0000313" key="1">
    <source>
        <dbReference type="EMBL" id="EGC16113.1"/>
    </source>
</evidence>
<name>F0F2V1_9NEIS</name>
<dbReference type="AlphaFoldDB" id="F0F2V1"/>
<proteinExistence type="predicted"/>
<accession>F0F2V1</accession>
<protein>
    <submittedName>
        <fullName evidence="1">Uncharacterized protein</fullName>
    </submittedName>
</protein>
<gene>
    <name evidence="1" type="ORF">HMPREF9098_2436</name>
</gene>
<dbReference type="HOGENOM" id="CLU_3311148_0_0_4"/>
<comment type="caution">
    <text evidence="1">The sequence shown here is derived from an EMBL/GenBank/DDBJ whole genome shotgun (WGS) entry which is preliminary data.</text>
</comment>
<keyword evidence="2" id="KW-1185">Reference proteome</keyword>
<sequence>MLPSRFALTGDSGIGSIAAITMQPPDQSAGCFQRYRRKG</sequence>
<organism evidence="1 2">
    <name type="scientific">Kingella denitrificans ATCC 33394</name>
    <dbReference type="NCBI Taxonomy" id="888741"/>
    <lineage>
        <taxon>Bacteria</taxon>
        <taxon>Pseudomonadati</taxon>
        <taxon>Pseudomonadota</taxon>
        <taxon>Betaproteobacteria</taxon>
        <taxon>Neisseriales</taxon>
        <taxon>Neisseriaceae</taxon>
        <taxon>Kingella</taxon>
    </lineage>
</organism>
<dbReference type="EMBL" id="AEWV01000046">
    <property type="protein sequence ID" value="EGC16113.1"/>
    <property type="molecule type" value="Genomic_DNA"/>
</dbReference>